<evidence type="ECO:0000313" key="1">
    <source>
        <dbReference type="EMBL" id="CAH1440043.1"/>
    </source>
</evidence>
<proteinExistence type="predicted"/>
<sequence length="106" mass="12212">MSTLAFKENCSSFLFSLSPQDFFTSACYEQFLLLMVRYSTKVFIWIGGTSSGEQHLGNSTNIELQPRMLCFVTRLNQINLMCGPQRYVVNQQSQKLWILFVTHTIS</sequence>
<keyword evidence="2" id="KW-1185">Reference proteome</keyword>
<dbReference type="Proteomes" id="UP001157418">
    <property type="component" value="Unassembled WGS sequence"/>
</dbReference>
<accession>A0AAU9NQJ7</accession>
<name>A0AAU9NQJ7_9ASTR</name>
<dbReference type="EMBL" id="CAKMRJ010005412">
    <property type="protein sequence ID" value="CAH1440043.1"/>
    <property type="molecule type" value="Genomic_DNA"/>
</dbReference>
<gene>
    <name evidence="1" type="ORF">LVIROSA_LOCUS26202</name>
</gene>
<reference evidence="1 2" key="1">
    <citation type="submission" date="2022-01" db="EMBL/GenBank/DDBJ databases">
        <authorList>
            <person name="Xiong W."/>
            <person name="Schranz E."/>
        </authorList>
    </citation>
    <scope>NUCLEOTIDE SEQUENCE [LARGE SCALE GENOMIC DNA]</scope>
</reference>
<comment type="caution">
    <text evidence="1">The sequence shown here is derived from an EMBL/GenBank/DDBJ whole genome shotgun (WGS) entry which is preliminary data.</text>
</comment>
<protein>
    <recommendedName>
        <fullName evidence="3">Gelsolin-like domain-containing protein</fullName>
    </recommendedName>
</protein>
<dbReference type="AlphaFoldDB" id="A0AAU9NQJ7"/>
<organism evidence="1 2">
    <name type="scientific">Lactuca virosa</name>
    <dbReference type="NCBI Taxonomy" id="75947"/>
    <lineage>
        <taxon>Eukaryota</taxon>
        <taxon>Viridiplantae</taxon>
        <taxon>Streptophyta</taxon>
        <taxon>Embryophyta</taxon>
        <taxon>Tracheophyta</taxon>
        <taxon>Spermatophyta</taxon>
        <taxon>Magnoliopsida</taxon>
        <taxon>eudicotyledons</taxon>
        <taxon>Gunneridae</taxon>
        <taxon>Pentapetalae</taxon>
        <taxon>asterids</taxon>
        <taxon>campanulids</taxon>
        <taxon>Asterales</taxon>
        <taxon>Asteraceae</taxon>
        <taxon>Cichorioideae</taxon>
        <taxon>Cichorieae</taxon>
        <taxon>Lactucinae</taxon>
        <taxon>Lactuca</taxon>
    </lineage>
</organism>
<evidence type="ECO:0000313" key="2">
    <source>
        <dbReference type="Proteomes" id="UP001157418"/>
    </source>
</evidence>
<evidence type="ECO:0008006" key="3">
    <source>
        <dbReference type="Google" id="ProtNLM"/>
    </source>
</evidence>